<dbReference type="OrthoDB" id="5399305at2759"/>
<reference evidence="2" key="1">
    <citation type="journal article" date="2020" name="Stud. Mycol.">
        <title>101 Dothideomycetes genomes: a test case for predicting lifestyles and emergence of pathogens.</title>
        <authorList>
            <person name="Haridas S."/>
            <person name="Albert R."/>
            <person name="Binder M."/>
            <person name="Bloem J."/>
            <person name="Labutti K."/>
            <person name="Salamov A."/>
            <person name="Andreopoulos B."/>
            <person name="Baker S."/>
            <person name="Barry K."/>
            <person name="Bills G."/>
            <person name="Bluhm B."/>
            <person name="Cannon C."/>
            <person name="Castanera R."/>
            <person name="Culley D."/>
            <person name="Daum C."/>
            <person name="Ezra D."/>
            <person name="Gonzalez J."/>
            <person name="Henrissat B."/>
            <person name="Kuo A."/>
            <person name="Liang C."/>
            <person name="Lipzen A."/>
            <person name="Lutzoni F."/>
            <person name="Magnuson J."/>
            <person name="Mondo S."/>
            <person name="Nolan M."/>
            <person name="Ohm R."/>
            <person name="Pangilinan J."/>
            <person name="Park H.-J."/>
            <person name="Ramirez L."/>
            <person name="Alfaro M."/>
            <person name="Sun H."/>
            <person name="Tritt A."/>
            <person name="Yoshinaga Y."/>
            <person name="Zwiers L.-H."/>
            <person name="Turgeon B."/>
            <person name="Goodwin S."/>
            <person name="Spatafora J."/>
            <person name="Crous P."/>
            <person name="Grigoriev I."/>
        </authorList>
    </citation>
    <scope>NUCLEOTIDE SEQUENCE</scope>
    <source>
        <strain evidence="2">CBS 113979</strain>
    </source>
</reference>
<dbReference type="CDD" id="cd00167">
    <property type="entry name" value="SANT"/>
    <property type="match status" value="1"/>
</dbReference>
<feature type="compositionally biased region" description="Low complexity" evidence="1">
    <location>
        <begin position="136"/>
        <end position="149"/>
    </location>
</feature>
<protein>
    <recommendedName>
        <fullName evidence="4">Myb-like domain-containing protein</fullName>
    </recommendedName>
</protein>
<dbReference type="EMBL" id="ML977142">
    <property type="protein sequence ID" value="KAF1990383.1"/>
    <property type="molecule type" value="Genomic_DNA"/>
</dbReference>
<sequence>MHHHMNPQTISSPSQGDRHHQQFSSKGRKMSSTGGNRSWSEEEENYLLQTRMQKMPYKHIAAHLKKTELACRLHYHQLSHGSHRRKRTNSIGSSNSGGSGSSGTSPNTRYSVNYDHDQYGNAVAHYDSPNSYGDVSPNSRYSSSNSSPSRIHHKVLLPKPSPMSPNESPEQPIRGLRINTTGNMMPLPGSSVDTDRLRAIYDARRNNFWSDIAAEYGQDVSPQQLEEIWRYSGHPIARPPTPGDSPDGLNSTHPSLKPSPLPLYPSHSAIEPRNGGHYLSPIHQASAMSAPDHRVMSYGLPTPISTSSYATTPSLGGFSRTAPWQNQGAHPATSISALLTENKCPRPEYCHGSHCTHR</sequence>
<dbReference type="AlphaFoldDB" id="A0A6G1HAY0"/>
<evidence type="ECO:0008006" key="4">
    <source>
        <dbReference type="Google" id="ProtNLM"/>
    </source>
</evidence>
<dbReference type="InterPro" id="IPR001005">
    <property type="entry name" value="SANT/Myb"/>
</dbReference>
<dbReference type="Proteomes" id="UP000800041">
    <property type="component" value="Unassembled WGS sequence"/>
</dbReference>
<feature type="compositionally biased region" description="Basic residues" evidence="1">
    <location>
        <begin position="78"/>
        <end position="88"/>
    </location>
</feature>
<feature type="region of interest" description="Disordered" evidence="1">
    <location>
        <begin position="233"/>
        <end position="260"/>
    </location>
</feature>
<gene>
    <name evidence="2" type="ORF">K402DRAFT_324701</name>
</gene>
<organism evidence="2 3">
    <name type="scientific">Aulographum hederae CBS 113979</name>
    <dbReference type="NCBI Taxonomy" id="1176131"/>
    <lineage>
        <taxon>Eukaryota</taxon>
        <taxon>Fungi</taxon>
        <taxon>Dikarya</taxon>
        <taxon>Ascomycota</taxon>
        <taxon>Pezizomycotina</taxon>
        <taxon>Dothideomycetes</taxon>
        <taxon>Pleosporomycetidae</taxon>
        <taxon>Aulographales</taxon>
        <taxon>Aulographaceae</taxon>
    </lineage>
</organism>
<feature type="region of interest" description="Disordered" evidence="1">
    <location>
        <begin position="78"/>
        <end position="171"/>
    </location>
</feature>
<keyword evidence="3" id="KW-1185">Reference proteome</keyword>
<evidence type="ECO:0000256" key="1">
    <source>
        <dbReference type="SAM" id="MobiDB-lite"/>
    </source>
</evidence>
<proteinExistence type="predicted"/>
<evidence type="ECO:0000313" key="2">
    <source>
        <dbReference type="EMBL" id="KAF1990383.1"/>
    </source>
</evidence>
<evidence type="ECO:0000313" key="3">
    <source>
        <dbReference type="Proteomes" id="UP000800041"/>
    </source>
</evidence>
<feature type="compositionally biased region" description="Polar residues" evidence="1">
    <location>
        <begin position="1"/>
        <end position="15"/>
    </location>
</feature>
<feature type="compositionally biased region" description="Polar residues" evidence="1">
    <location>
        <begin position="22"/>
        <end position="38"/>
    </location>
</feature>
<accession>A0A6G1HAY0</accession>
<name>A0A6G1HAY0_9PEZI</name>
<feature type="region of interest" description="Disordered" evidence="1">
    <location>
        <begin position="1"/>
        <end position="42"/>
    </location>
</feature>